<evidence type="ECO:0000256" key="2">
    <source>
        <dbReference type="RuleBase" id="RU000487"/>
    </source>
</evidence>
<dbReference type="InterPro" id="IPR043129">
    <property type="entry name" value="ATPase_NBD"/>
</dbReference>
<evidence type="ECO:0000313" key="6">
    <source>
        <dbReference type="Proteomes" id="UP000008983"/>
    </source>
</evidence>
<dbReference type="OrthoDB" id="5572108at2759"/>
<gene>
    <name evidence="5" type="ORF">IMG5_184190</name>
</gene>
<dbReference type="RefSeq" id="XP_004027399.1">
    <property type="nucleotide sequence ID" value="XM_004027350.1"/>
</dbReference>
<accession>G0R3B1</accession>
<comment type="catalytic activity">
    <reaction evidence="1">
        <text>ATP + H2O = ADP + phosphate + H(+)</text>
        <dbReference type="Rhea" id="RHEA:13065"/>
        <dbReference type="ChEBI" id="CHEBI:15377"/>
        <dbReference type="ChEBI" id="CHEBI:15378"/>
        <dbReference type="ChEBI" id="CHEBI:30616"/>
        <dbReference type="ChEBI" id="CHEBI:43474"/>
        <dbReference type="ChEBI" id="CHEBI:456216"/>
    </reaction>
</comment>
<dbReference type="CDD" id="cd10206">
    <property type="entry name" value="ASKHA_NBD_Arp8-like"/>
    <property type="match status" value="1"/>
</dbReference>
<feature type="compositionally biased region" description="Basic and acidic residues" evidence="4">
    <location>
        <begin position="588"/>
        <end position="598"/>
    </location>
</feature>
<proteinExistence type="inferred from homology"/>
<dbReference type="EMBL" id="GL984296">
    <property type="protein sequence ID" value="EGR28054.1"/>
    <property type="molecule type" value="Genomic_DNA"/>
</dbReference>
<dbReference type="SMART" id="SM00268">
    <property type="entry name" value="ACTIN"/>
    <property type="match status" value="1"/>
</dbReference>
<organism evidence="5 6">
    <name type="scientific">Ichthyophthirius multifiliis</name>
    <name type="common">White spot disease agent</name>
    <name type="synonym">Ich</name>
    <dbReference type="NCBI Taxonomy" id="5932"/>
    <lineage>
        <taxon>Eukaryota</taxon>
        <taxon>Sar</taxon>
        <taxon>Alveolata</taxon>
        <taxon>Ciliophora</taxon>
        <taxon>Intramacronucleata</taxon>
        <taxon>Oligohymenophorea</taxon>
        <taxon>Hymenostomatida</taxon>
        <taxon>Ophryoglenina</taxon>
        <taxon>Ichthyophthirius</taxon>
    </lineage>
</organism>
<dbReference type="PANTHER" id="PTHR11937">
    <property type="entry name" value="ACTIN"/>
    <property type="match status" value="1"/>
</dbReference>
<dbReference type="STRING" id="857967.G0R3B1"/>
<dbReference type="Proteomes" id="UP000008983">
    <property type="component" value="Unassembled WGS sequence"/>
</dbReference>
<comment type="similarity">
    <text evidence="2">Belongs to the actin family.</text>
</comment>
<dbReference type="SUPFAM" id="SSF53067">
    <property type="entry name" value="Actin-like ATPase domain"/>
    <property type="match status" value="2"/>
</dbReference>
<evidence type="ECO:0000256" key="4">
    <source>
        <dbReference type="SAM" id="MobiDB-lite"/>
    </source>
</evidence>
<keyword evidence="3" id="KW-0175">Coiled coil</keyword>
<dbReference type="InterPro" id="IPR004000">
    <property type="entry name" value="Actin"/>
</dbReference>
<dbReference type="GeneID" id="14904125"/>
<evidence type="ECO:0000256" key="3">
    <source>
        <dbReference type="SAM" id="Coils"/>
    </source>
</evidence>
<dbReference type="Gene3D" id="3.30.420.40">
    <property type="match status" value="2"/>
</dbReference>
<evidence type="ECO:0000313" key="5">
    <source>
        <dbReference type="EMBL" id="EGR28054.1"/>
    </source>
</evidence>
<evidence type="ECO:0000256" key="1">
    <source>
        <dbReference type="ARBA" id="ARBA00049360"/>
    </source>
</evidence>
<dbReference type="Pfam" id="PF00022">
    <property type="entry name" value="Actin"/>
    <property type="match status" value="1"/>
</dbReference>
<sequence length="615" mass="72858">MNTNQAKIQDQSREFVQSTIKSLYQRSEHIEKMLEKGNDSLVFQIGSHSIKYGFANEQQPQKIRTLIAYRTNNSETTFFHDNYRNYDILDKECQKIEQQLKQQKKLNQNAQKSQKKTQKTKVELNLKTLIFQNKMEIENDPKADFSKKNILFEDEIFMIEQNPEFMIRKPIKHGCFNTSEYQENYNAIINDIENLIYYILTKKMNLKQRQFNQYNIILIIPDLMNRFQLKMLVTMFLQNLNFNSLYMHQESIMACFGFCIGQACVVDIGSEKINVCCVDEGIIIPNTLIRKNYGGDDVDVVLLRQLIKKNCTSFKKKGNYKLEYRNFGDMHQIEKLKEKYCSFEFIEDSQNRIYEMHCVRNGIEELFTVQHNESMQIAPQSYFNAEIFNSLQKNTQNNYKNLNFDHYDYTSKYFDYNEDPEDNLEDVIEILQQQQYIQQLQQNTYKLKQEELLDPYLMVNLEDIISQSIANVKDSELRKKLANHIFIIGGGNSMQNMAEQLEDKLIERIAYFDPNIERVEVIDALLKKEINLCNLSWIGGTVIPRLDSMKDQWIKQNRWLGCFDNFDDDSDEEGDVSGTDLQNVNNQQKKEEKDKKDKSNEYGIKYLKEKIPFQW</sequence>
<keyword evidence="6" id="KW-1185">Reference proteome</keyword>
<dbReference type="eggNOG" id="KOG0797">
    <property type="taxonomic scope" value="Eukaryota"/>
</dbReference>
<dbReference type="Gene3D" id="3.90.640.10">
    <property type="entry name" value="Actin, Chain A, domain 4"/>
    <property type="match status" value="1"/>
</dbReference>
<dbReference type="AlphaFoldDB" id="G0R3B1"/>
<dbReference type="InParanoid" id="G0R3B1"/>
<feature type="region of interest" description="Disordered" evidence="4">
    <location>
        <begin position="571"/>
        <end position="598"/>
    </location>
</feature>
<reference evidence="5 6" key="1">
    <citation type="submission" date="2011-07" db="EMBL/GenBank/DDBJ databases">
        <authorList>
            <person name="Coyne R."/>
            <person name="Brami D."/>
            <person name="Johnson J."/>
            <person name="Hostetler J."/>
            <person name="Hannick L."/>
            <person name="Clark T."/>
            <person name="Cassidy-Hanley D."/>
            <person name="Inman J."/>
        </authorList>
    </citation>
    <scope>NUCLEOTIDE SEQUENCE [LARGE SCALE GENOMIC DNA]</scope>
    <source>
        <strain evidence="5 6">G5</strain>
    </source>
</reference>
<protein>
    <recommendedName>
        <fullName evidence="7">Actin-related protein 8</fullName>
    </recommendedName>
</protein>
<dbReference type="OMA" id="PMWDNYP"/>
<evidence type="ECO:0008006" key="7">
    <source>
        <dbReference type="Google" id="ProtNLM"/>
    </source>
</evidence>
<name>G0R3B1_ICHMU</name>
<feature type="coiled-coil region" evidence="3">
    <location>
        <begin position="86"/>
        <end position="116"/>
    </location>
</feature>